<keyword evidence="7 10" id="KW-0862">Zinc</keyword>
<dbReference type="InterPro" id="IPR010159">
    <property type="entry name" value="N-acyl_aa_amidohydrolase"/>
</dbReference>
<dbReference type="GO" id="GO:0004046">
    <property type="term" value="F:aminoacylase activity"/>
    <property type="evidence" value="ECO:0007669"/>
    <property type="project" value="UniProtKB-EC"/>
</dbReference>
<feature type="active site" description="Proton acceptor" evidence="9">
    <location>
        <position position="147"/>
    </location>
</feature>
<evidence type="ECO:0000256" key="5">
    <source>
        <dbReference type="ARBA" id="ARBA00022723"/>
    </source>
</evidence>
<dbReference type="EMBL" id="JBJKFK010001447">
    <property type="protein sequence ID" value="KAL3313068.1"/>
    <property type="molecule type" value="Genomic_DNA"/>
</dbReference>
<dbReference type="SUPFAM" id="SSF55031">
    <property type="entry name" value="Bacterial exopeptidase dimerisation domain"/>
    <property type="match status" value="1"/>
</dbReference>
<dbReference type="SUPFAM" id="SSF53187">
    <property type="entry name" value="Zn-dependent exopeptidases"/>
    <property type="match status" value="1"/>
</dbReference>
<dbReference type="Proteomes" id="UP001626550">
    <property type="component" value="Unassembled WGS sequence"/>
</dbReference>
<dbReference type="GO" id="GO:0005737">
    <property type="term" value="C:cytoplasm"/>
    <property type="evidence" value="ECO:0007669"/>
    <property type="project" value="UniProtKB-SubCell"/>
</dbReference>
<keyword evidence="5 10" id="KW-0479">Metal-binding</keyword>
<comment type="caution">
    <text evidence="12">The sequence shown here is derived from an EMBL/GenBank/DDBJ whole genome shotgun (WGS) entry which is preliminary data.</text>
</comment>
<dbReference type="PROSITE" id="PS00759">
    <property type="entry name" value="ARGE_DAPE_CPG2_2"/>
    <property type="match status" value="1"/>
</dbReference>
<evidence type="ECO:0000256" key="9">
    <source>
        <dbReference type="PIRSR" id="PIRSR036696-1"/>
    </source>
</evidence>
<comment type="subcellular location">
    <subcellularLocation>
        <location evidence="1">Cytoplasm</location>
    </subcellularLocation>
</comment>
<keyword evidence="4" id="KW-0963">Cytoplasm</keyword>
<dbReference type="Pfam" id="PF01546">
    <property type="entry name" value="Peptidase_M20"/>
    <property type="match status" value="1"/>
</dbReference>
<dbReference type="InterPro" id="IPR036264">
    <property type="entry name" value="Bact_exopeptidase_dim_dom"/>
</dbReference>
<dbReference type="GO" id="GO:0046872">
    <property type="term" value="F:metal ion binding"/>
    <property type="evidence" value="ECO:0007669"/>
    <property type="project" value="UniProtKB-KW"/>
</dbReference>
<evidence type="ECO:0000256" key="3">
    <source>
        <dbReference type="ARBA" id="ARBA00011913"/>
    </source>
</evidence>
<dbReference type="InterPro" id="IPR011650">
    <property type="entry name" value="Peptidase_M20_dimer"/>
</dbReference>
<dbReference type="Gene3D" id="3.30.70.360">
    <property type="match status" value="1"/>
</dbReference>
<evidence type="ECO:0000256" key="6">
    <source>
        <dbReference type="ARBA" id="ARBA00022801"/>
    </source>
</evidence>
<keyword evidence="6" id="KW-0378">Hydrolase</keyword>
<evidence type="ECO:0000256" key="8">
    <source>
        <dbReference type="ARBA" id="ARBA00029656"/>
    </source>
</evidence>
<feature type="domain" description="Peptidase M20 dimerisation" evidence="11">
    <location>
        <begin position="205"/>
        <end position="311"/>
    </location>
</feature>
<dbReference type="InterPro" id="IPR002933">
    <property type="entry name" value="Peptidase_M20"/>
</dbReference>
<dbReference type="AlphaFoldDB" id="A0ABD2Q131"/>
<evidence type="ECO:0000256" key="4">
    <source>
        <dbReference type="ARBA" id="ARBA00022490"/>
    </source>
</evidence>
<feature type="binding site" evidence="10">
    <location>
        <position position="80"/>
    </location>
    <ligand>
        <name>Zn(2+)</name>
        <dbReference type="ChEBI" id="CHEBI:29105"/>
        <label>1</label>
    </ligand>
</feature>
<feature type="binding site" evidence="10">
    <location>
        <position position="148"/>
    </location>
    <ligand>
        <name>Zn(2+)</name>
        <dbReference type="ChEBI" id="CHEBI:29105"/>
        <label>2</label>
    </ligand>
</feature>
<feature type="binding site" evidence="10">
    <location>
        <position position="397"/>
    </location>
    <ligand>
        <name>Zn(2+)</name>
        <dbReference type="ChEBI" id="CHEBI:29105"/>
        <label>2</label>
    </ligand>
</feature>
<dbReference type="NCBIfam" id="TIGR01880">
    <property type="entry name" value="Ac-peptdase-euk"/>
    <property type="match status" value="1"/>
</dbReference>
<evidence type="ECO:0000313" key="13">
    <source>
        <dbReference type="Proteomes" id="UP001626550"/>
    </source>
</evidence>
<dbReference type="Pfam" id="PF07687">
    <property type="entry name" value="M20_dimer"/>
    <property type="match status" value="1"/>
</dbReference>
<evidence type="ECO:0000259" key="11">
    <source>
        <dbReference type="Pfam" id="PF07687"/>
    </source>
</evidence>
<evidence type="ECO:0000313" key="12">
    <source>
        <dbReference type="EMBL" id="KAL3313068.1"/>
    </source>
</evidence>
<dbReference type="InterPro" id="IPR001261">
    <property type="entry name" value="ArgE/DapE_CS"/>
</dbReference>
<proteinExistence type="inferred from homology"/>
<feature type="active site" evidence="9">
    <location>
        <position position="82"/>
    </location>
</feature>
<reference evidence="12 13" key="1">
    <citation type="submission" date="2024-11" db="EMBL/GenBank/DDBJ databases">
        <title>Adaptive evolution of stress response genes in parasites aligns with host niche diversity.</title>
        <authorList>
            <person name="Hahn C."/>
            <person name="Resl P."/>
        </authorList>
    </citation>
    <scope>NUCLEOTIDE SEQUENCE [LARGE SCALE GENOMIC DNA]</scope>
    <source>
        <strain evidence="12">EGGRZ-B1_66</strain>
        <tissue evidence="12">Body</tissue>
    </source>
</reference>
<comment type="similarity">
    <text evidence="2">Belongs to the peptidase M20A family.</text>
</comment>
<keyword evidence="13" id="KW-1185">Reference proteome</keyword>
<evidence type="ECO:0000256" key="2">
    <source>
        <dbReference type="ARBA" id="ARBA00006247"/>
    </source>
</evidence>
<dbReference type="Gene3D" id="3.40.630.10">
    <property type="entry name" value="Zn peptidases"/>
    <property type="match status" value="1"/>
</dbReference>
<accession>A0ABD2Q131</accession>
<evidence type="ECO:0000256" key="7">
    <source>
        <dbReference type="ARBA" id="ARBA00022833"/>
    </source>
</evidence>
<dbReference type="Gene3D" id="1.10.150.900">
    <property type="match status" value="1"/>
</dbReference>
<organism evidence="12 13">
    <name type="scientific">Cichlidogyrus casuarinus</name>
    <dbReference type="NCBI Taxonomy" id="1844966"/>
    <lineage>
        <taxon>Eukaryota</taxon>
        <taxon>Metazoa</taxon>
        <taxon>Spiralia</taxon>
        <taxon>Lophotrochozoa</taxon>
        <taxon>Platyhelminthes</taxon>
        <taxon>Monogenea</taxon>
        <taxon>Monopisthocotylea</taxon>
        <taxon>Dactylogyridea</taxon>
        <taxon>Ancyrocephalidae</taxon>
        <taxon>Cichlidogyrus</taxon>
    </lineage>
</organism>
<evidence type="ECO:0000256" key="1">
    <source>
        <dbReference type="ARBA" id="ARBA00004496"/>
    </source>
</evidence>
<dbReference type="InterPro" id="IPR052083">
    <property type="entry name" value="Aminoacylase-1_M20A"/>
</dbReference>
<feature type="binding site" evidence="10">
    <location>
        <position position="112"/>
    </location>
    <ligand>
        <name>Zn(2+)</name>
        <dbReference type="ChEBI" id="CHEBI:29105"/>
        <label>1</label>
    </ligand>
</feature>
<protein>
    <recommendedName>
        <fullName evidence="3">N-acyl-aliphatic-L-amino acid amidohydrolase</fullName>
        <ecNumber evidence="3">3.5.1.14</ecNumber>
    </recommendedName>
    <alternativeName>
        <fullName evidence="8">N-acyl-L-amino-acid amidohydrolase</fullName>
    </alternativeName>
</protein>
<comment type="cofactor">
    <cofactor evidence="10">
        <name>Zn(2+)</name>
        <dbReference type="ChEBI" id="CHEBI:29105"/>
    </cofactor>
    <text evidence="10">Binds 2 Zn(2+) ions per subunit.</text>
</comment>
<feature type="binding site" evidence="10">
    <location>
        <position position="186"/>
    </location>
    <ligand>
        <name>Zn(2+)</name>
        <dbReference type="ChEBI" id="CHEBI:29105"/>
        <label>1</label>
    </ligand>
</feature>
<evidence type="ECO:0000256" key="10">
    <source>
        <dbReference type="PIRSR" id="PIRSR036696-2"/>
    </source>
</evidence>
<dbReference type="PANTHER" id="PTHR45892:SF1">
    <property type="entry name" value="AMINOACYLASE-1"/>
    <property type="match status" value="1"/>
</dbReference>
<sequence>MPLSDCECDQLALNNFQKYLRFATVHPDPDYSAAVIWLKEQAKELDLKIYSKEIVRGHPILLLEWTGKDTTMPAIMCNSHMDVVPVYSEKWTYPPFEAQIHNNKIYARGAQDMKCVGIQQLESIRRLKARGIDRLLRTVYVIFTPDEEVGGGKGWNLLIEDKSPESHDLVNDFSFHDLNIALYLDEGLAHPTDQYVAFFNERVTLELTITCFGNTGHGSSFLPNTAIEKAHKIIDRLLEFRSGQEQLLKENERLELGDVCTLNVTTLKGGVQLNVVPAQIEIGVNIRVTPSRMTQEIEKIVEDICKSVDPATTIHYHVRRLYPDRCDSHPPENKWWTALHQVCQEAGIKLTPKIFQGATDARYLRAYHKLDNTPSQKRIPIEVINFSPMRNTPVLLHDHDEHLDINVFIEGCRVYTDFLHAIGNLD</sequence>
<name>A0ABD2Q131_9PLAT</name>
<feature type="binding site" evidence="10">
    <location>
        <position position="112"/>
    </location>
    <ligand>
        <name>Zn(2+)</name>
        <dbReference type="ChEBI" id="CHEBI:29105"/>
        <label>2</label>
    </ligand>
</feature>
<dbReference type="EC" id="3.5.1.14" evidence="3"/>
<dbReference type="PIRSF" id="PIRSF036696">
    <property type="entry name" value="ACY-1"/>
    <property type="match status" value="1"/>
</dbReference>
<gene>
    <name evidence="12" type="ORF">Ciccas_008331</name>
</gene>
<dbReference type="PANTHER" id="PTHR45892">
    <property type="entry name" value="AMINOACYLASE-1"/>
    <property type="match status" value="1"/>
</dbReference>